<proteinExistence type="predicted"/>
<organism evidence="3 4">
    <name type="scientific">Mucilaginibacter frigoritolerans</name>
    <dbReference type="NCBI Taxonomy" id="652788"/>
    <lineage>
        <taxon>Bacteria</taxon>
        <taxon>Pseudomonadati</taxon>
        <taxon>Bacteroidota</taxon>
        <taxon>Sphingobacteriia</taxon>
        <taxon>Sphingobacteriales</taxon>
        <taxon>Sphingobacteriaceae</taxon>
        <taxon>Mucilaginibacter</taxon>
    </lineage>
</organism>
<keyword evidence="1" id="KW-0328">Glycosyltransferase</keyword>
<dbReference type="PANTHER" id="PTHR34136:SF1">
    <property type="entry name" value="UDP-N-ACETYL-D-MANNOSAMINURONIC ACID TRANSFERASE"/>
    <property type="match status" value="1"/>
</dbReference>
<keyword evidence="4" id="KW-1185">Reference proteome</keyword>
<evidence type="ECO:0000313" key="3">
    <source>
        <dbReference type="EMBL" id="TWJ00650.1"/>
    </source>
</evidence>
<reference evidence="3 4" key="1">
    <citation type="submission" date="2019-07" db="EMBL/GenBank/DDBJ databases">
        <title>Genomic Encyclopedia of Archaeal and Bacterial Type Strains, Phase II (KMG-II): from individual species to whole genera.</title>
        <authorList>
            <person name="Goeker M."/>
        </authorList>
    </citation>
    <scope>NUCLEOTIDE SEQUENCE [LARGE SCALE GENOMIC DNA]</scope>
    <source>
        <strain evidence="3 4">ATCC BAA-1854</strain>
    </source>
</reference>
<dbReference type="InterPro" id="IPR004629">
    <property type="entry name" value="WecG_TagA_CpsF"/>
</dbReference>
<dbReference type="AlphaFoldDB" id="A0A562U4D4"/>
<evidence type="ECO:0000256" key="2">
    <source>
        <dbReference type="ARBA" id="ARBA00022679"/>
    </source>
</evidence>
<accession>A0A562U4D4</accession>
<dbReference type="Pfam" id="PF03808">
    <property type="entry name" value="Glyco_tran_WecG"/>
    <property type="match status" value="1"/>
</dbReference>
<protein>
    <submittedName>
        <fullName evidence="3">N-acetylglucosaminyldiphosphoundecaprenol N-acetyl-beta-D-mannosaminyltransferase</fullName>
    </submittedName>
</protein>
<dbReference type="EMBL" id="VLLI01000005">
    <property type="protein sequence ID" value="TWJ00650.1"/>
    <property type="molecule type" value="Genomic_DNA"/>
</dbReference>
<sequence>MSYQLFNGNLNNLSDSSKTVINTINQYSFCVAERDNDFKEALMDSDVLLPDGIGIVLAVKSVTGHGLKKISGTDLHENLLERLNSNNGRCFYLGSNKNTLQKITDRLNLEYPAITCETYSPTYKAHFGDEENAEMINAINLFQPDVLFVGMTAPKQEKWVHQHKGKINAQFICSIGAVFDFYAGTVKRPSKFWIDLGLEWFIRLCKEPKRMWKRYFYYGPVFAWALLKEKLRNHPHSLPTAK</sequence>
<name>A0A562U4D4_9SPHI</name>
<evidence type="ECO:0000256" key="1">
    <source>
        <dbReference type="ARBA" id="ARBA00022676"/>
    </source>
</evidence>
<dbReference type="NCBIfam" id="TIGR00696">
    <property type="entry name" value="wecG_tagA_cpsF"/>
    <property type="match status" value="1"/>
</dbReference>
<dbReference type="CDD" id="cd06533">
    <property type="entry name" value="Glyco_transf_WecG_TagA"/>
    <property type="match status" value="1"/>
</dbReference>
<dbReference type="PANTHER" id="PTHR34136">
    <property type="match status" value="1"/>
</dbReference>
<comment type="caution">
    <text evidence="3">The sequence shown here is derived from an EMBL/GenBank/DDBJ whole genome shotgun (WGS) entry which is preliminary data.</text>
</comment>
<keyword evidence="2 3" id="KW-0808">Transferase</keyword>
<dbReference type="OrthoDB" id="9771846at2"/>
<dbReference type="GO" id="GO:0016758">
    <property type="term" value="F:hexosyltransferase activity"/>
    <property type="evidence" value="ECO:0007669"/>
    <property type="project" value="TreeGrafter"/>
</dbReference>
<evidence type="ECO:0000313" key="4">
    <source>
        <dbReference type="Proteomes" id="UP000317010"/>
    </source>
</evidence>
<dbReference type="Proteomes" id="UP000317010">
    <property type="component" value="Unassembled WGS sequence"/>
</dbReference>
<gene>
    <name evidence="3" type="ORF">JN11_01906</name>
</gene>